<reference evidence="7 8" key="1">
    <citation type="submission" date="2013-03" db="EMBL/GenBank/DDBJ databases">
        <title>The Genome Sequence of Phialophora europaea CBS 101466.</title>
        <authorList>
            <consortium name="The Broad Institute Genomics Platform"/>
            <person name="Cuomo C."/>
            <person name="de Hoog S."/>
            <person name="Gorbushina A."/>
            <person name="Walker B."/>
            <person name="Young S.K."/>
            <person name="Zeng Q."/>
            <person name="Gargeya S."/>
            <person name="Fitzgerald M."/>
            <person name="Haas B."/>
            <person name="Abouelleil A."/>
            <person name="Allen A.W."/>
            <person name="Alvarado L."/>
            <person name="Arachchi H.M."/>
            <person name="Berlin A.M."/>
            <person name="Chapman S.B."/>
            <person name="Gainer-Dewar J."/>
            <person name="Goldberg J."/>
            <person name="Griggs A."/>
            <person name="Gujja S."/>
            <person name="Hansen M."/>
            <person name="Howarth C."/>
            <person name="Imamovic A."/>
            <person name="Ireland A."/>
            <person name="Larimer J."/>
            <person name="McCowan C."/>
            <person name="Murphy C."/>
            <person name="Pearson M."/>
            <person name="Poon T.W."/>
            <person name="Priest M."/>
            <person name="Roberts A."/>
            <person name="Saif S."/>
            <person name="Shea T."/>
            <person name="Sisk P."/>
            <person name="Sykes S."/>
            <person name="Wortman J."/>
            <person name="Nusbaum C."/>
            <person name="Birren B."/>
        </authorList>
    </citation>
    <scope>NUCLEOTIDE SEQUENCE [LARGE SCALE GENOMIC DNA]</scope>
    <source>
        <strain evidence="7 8">CBS 101466</strain>
    </source>
</reference>
<keyword evidence="2 4" id="KW-0813">Transport</keyword>
<dbReference type="GeneID" id="19976295"/>
<name>W2RLU1_CYPE1</name>
<evidence type="ECO:0000259" key="6">
    <source>
        <dbReference type="Pfam" id="PF15469"/>
    </source>
</evidence>
<dbReference type="Pfam" id="PF15469">
    <property type="entry name" value="Sec5"/>
    <property type="match status" value="1"/>
</dbReference>
<dbReference type="eggNOG" id="KOG2347">
    <property type="taxonomic scope" value="Eukaryota"/>
</dbReference>
<feature type="region of interest" description="Disordered" evidence="5">
    <location>
        <begin position="21"/>
        <end position="94"/>
    </location>
</feature>
<feature type="compositionally biased region" description="Basic and acidic residues" evidence="5">
    <location>
        <begin position="1014"/>
        <end position="1031"/>
    </location>
</feature>
<comment type="similarity">
    <text evidence="1 4">Belongs to the SEC5 family.</text>
</comment>
<organism evidence="7 8">
    <name type="scientific">Cyphellophora europaea (strain CBS 101466)</name>
    <name type="common">Phialophora europaea</name>
    <dbReference type="NCBI Taxonomy" id="1220924"/>
    <lineage>
        <taxon>Eukaryota</taxon>
        <taxon>Fungi</taxon>
        <taxon>Dikarya</taxon>
        <taxon>Ascomycota</taxon>
        <taxon>Pezizomycotina</taxon>
        <taxon>Eurotiomycetes</taxon>
        <taxon>Chaetothyriomycetidae</taxon>
        <taxon>Chaetothyriales</taxon>
        <taxon>Cyphellophoraceae</taxon>
        <taxon>Cyphellophora</taxon>
    </lineage>
</organism>
<dbReference type="GO" id="GO:0015031">
    <property type="term" value="P:protein transport"/>
    <property type="evidence" value="ECO:0007669"/>
    <property type="project" value="UniProtKB-KW"/>
</dbReference>
<dbReference type="PANTHER" id="PTHR13043">
    <property type="entry name" value="EXOCYST COMPLEX COMPONENT SEC5"/>
    <property type="match status" value="1"/>
</dbReference>
<evidence type="ECO:0000256" key="5">
    <source>
        <dbReference type="SAM" id="MobiDB-lite"/>
    </source>
</evidence>
<dbReference type="OrthoDB" id="26242at2759"/>
<dbReference type="HOGENOM" id="CLU_011308_0_0_1"/>
<feature type="region of interest" description="Disordered" evidence="5">
    <location>
        <begin position="558"/>
        <end position="595"/>
    </location>
</feature>
<evidence type="ECO:0000313" key="8">
    <source>
        <dbReference type="Proteomes" id="UP000030752"/>
    </source>
</evidence>
<dbReference type="GO" id="GO:0006887">
    <property type="term" value="P:exocytosis"/>
    <property type="evidence" value="ECO:0007669"/>
    <property type="project" value="UniProtKB-KW"/>
</dbReference>
<dbReference type="AlphaFoldDB" id="W2RLU1"/>
<keyword evidence="3 4" id="KW-0268">Exocytosis</keyword>
<dbReference type="GO" id="GO:0000145">
    <property type="term" value="C:exocyst"/>
    <property type="evidence" value="ECO:0007669"/>
    <property type="project" value="UniProtKB-UniRule"/>
</dbReference>
<accession>W2RLU1</accession>
<feature type="region of interest" description="Disordered" evidence="5">
    <location>
        <begin position="180"/>
        <end position="201"/>
    </location>
</feature>
<dbReference type="EMBL" id="KB822725">
    <property type="protein sequence ID" value="ETN36678.1"/>
    <property type="molecule type" value="Genomic_DNA"/>
</dbReference>
<protein>
    <recommendedName>
        <fullName evidence="4">Exocyst complex component SEC5</fullName>
    </recommendedName>
</protein>
<evidence type="ECO:0000256" key="2">
    <source>
        <dbReference type="ARBA" id="ARBA00022448"/>
    </source>
</evidence>
<feature type="region of interest" description="Disordered" evidence="5">
    <location>
        <begin position="1008"/>
        <end position="1031"/>
    </location>
</feature>
<dbReference type="GO" id="GO:0006893">
    <property type="term" value="P:Golgi to plasma membrane transport"/>
    <property type="evidence" value="ECO:0007669"/>
    <property type="project" value="UniProtKB-UniRule"/>
</dbReference>
<evidence type="ECO:0000313" key="7">
    <source>
        <dbReference type="EMBL" id="ETN36678.1"/>
    </source>
</evidence>
<feature type="compositionally biased region" description="Low complexity" evidence="5">
    <location>
        <begin position="82"/>
        <end position="94"/>
    </location>
</feature>
<proteinExistence type="inferred from homology"/>
<dbReference type="FunCoup" id="W2RLU1">
    <property type="interactions" value="305"/>
</dbReference>
<dbReference type="STRING" id="1220924.W2RLU1"/>
<dbReference type="InterPro" id="IPR029175">
    <property type="entry name" value="EXOC2/Sec5"/>
</dbReference>
<keyword evidence="8" id="KW-1185">Reference proteome</keyword>
<feature type="domain" description="Exocyst complex component EXOC2/Sec5 N-terminal" evidence="6">
    <location>
        <begin position="79"/>
        <end position="1011"/>
    </location>
</feature>
<keyword evidence="4" id="KW-0653">Protein transport</keyword>
<feature type="compositionally biased region" description="Polar residues" evidence="5">
    <location>
        <begin position="64"/>
        <end position="74"/>
    </location>
</feature>
<evidence type="ECO:0000256" key="1">
    <source>
        <dbReference type="ARBA" id="ARBA00010578"/>
    </source>
</evidence>
<feature type="compositionally biased region" description="Low complexity" evidence="5">
    <location>
        <begin position="558"/>
        <end position="578"/>
    </location>
</feature>
<dbReference type="PANTHER" id="PTHR13043:SF1">
    <property type="entry name" value="EXOCYST COMPLEX COMPONENT 2"/>
    <property type="match status" value="1"/>
</dbReference>
<comment type="subunit">
    <text evidence="4">Component of the exocyst complex.</text>
</comment>
<dbReference type="VEuPathDB" id="FungiDB:HMPREF1541_08956"/>
<dbReference type="InParanoid" id="W2RLU1"/>
<dbReference type="Proteomes" id="UP000030752">
    <property type="component" value="Unassembled WGS sequence"/>
</dbReference>
<feature type="compositionally biased region" description="Acidic residues" evidence="5">
    <location>
        <begin position="24"/>
        <end position="35"/>
    </location>
</feature>
<evidence type="ECO:0000256" key="4">
    <source>
        <dbReference type="RuleBase" id="RU365069"/>
    </source>
</evidence>
<comment type="function">
    <text evidence="4">Component of the exocyst complex involved in the docking of exocytic vesicles with fusion sites on the plasma membrane.</text>
</comment>
<sequence length="1031" mass="115289">MADFDKNVLAYYNIQVPAPTEWPTELDESDEEQADEIGVRRSRSRYSALERSASDRRSGLVGAQKTSDGRSNLVQKDEPDPLGSSGSVVGSLRSRGLPVEQDPRLRNKFMLSSTTFSPALFLSQAHHDASTDDLVRGLQFLSQSIDQKSASLKVLVETNFERFVRAKATIDNVYTEMRNQGVEPEPVRPTSPRHSRNVSRQSGIHYRNFSSGSATNLAQPPPISKNALRKETDYGVQGIRAPLLEVAQKAEDVWGPALGGKEREASLKTLADEVEKDHTLYELGSNLRAAIKQRDHEKAVQHYNAARAYTNQAKALTERVTYSGQSLSDEQIHRIIVTGRMWSDVEEQIKSLKRSIWRRLSSVQTVLPLPGASQAEEHMELIGILLELGVDDNPIWVWLLSRYDYLKNKIMGVIERSRIEIEILRRRLAAVERPNAHTVAGFLRQASKEHPEILDQEQVLDFWNTIMTYVTKLLSMSSGLLGEVVDFWDSAKSFIEGAKQKVLPTGFEGESRKHHRLSDAGVRDLTNGAVELAEMLREAIQTMFADPPTEDISALFSPGSASATAPNTPSAAAAFSPTEGRLGRVDRDNLPAPSPKKGEAWEDFSFWPPHSNSLSAVHYLGKLLAMVTTASNEMAAMSPVADNSQAHDKIKTTLGTARERSLRALCDAWSKDSENCNGLEDWLRSPEKRDQTRLPFYFEAFEKKILTGVQQVLYLSDSSAKHGHNVITPPPSKLLQMVRTQFVNSIYKAVSAMLENAQKVDLGDEDEWVLVSNEKAGGNDVVTDIRISNRNIRLLMTLSNLKALKNEYVPQLVTFFETSFSVTLTDESKTIRDVFGQIDAKLFQSYTQPTVEKLTNMVRAGINAPDWAPTSGKPDQVRPYVYSAMMVLVMVHTEVSTTVASVGSGNALLKEILSYLLEKVSQALLESFKERRSSTYTLPALIQATLDTEFIAQTMSQYSTTKAGEIQGQIYMELDKRSDNNARARLQQELGDMRVVLKRLREQSRNSFGCFKRQRSEKDDRGRPERKNTGQ</sequence>
<dbReference type="InterPro" id="IPR039481">
    <property type="entry name" value="EXOC2/Sec5_N_dom"/>
</dbReference>
<dbReference type="RefSeq" id="XP_008721496.1">
    <property type="nucleotide sequence ID" value="XM_008723274.1"/>
</dbReference>
<evidence type="ECO:0000256" key="3">
    <source>
        <dbReference type="ARBA" id="ARBA00022483"/>
    </source>
</evidence>
<gene>
    <name evidence="7" type="ORF">HMPREF1541_08956</name>
</gene>